<reference evidence="1 2" key="4">
    <citation type="journal article" date="2011" name="BMC Genomics">
        <title>RNA-Seq improves annotation of protein-coding genes in the cucumber genome.</title>
        <authorList>
            <person name="Li Z."/>
            <person name="Zhang Z."/>
            <person name="Yan P."/>
            <person name="Huang S."/>
            <person name="Fei Z."/>
            <person name="Lin K."/>
        </authorList>
    </citation>
    <scope>NUCLEOTIDE SEQUENCE [LARGE SCALE GENOMIC DNA]</scope>
    <source>
        <strain evidence="2">cv. 9930</strain>
    </source>
</reference>
<protein>
    <submittedName>
        <fullName evidence="1">Uncharacterized protein</fullName>
    </submittedName>
</protein>
<proteinExistence type="predicted"/>
<dbReference type="EMBL" id="CM002927">
    <property type="protein sequence ID" value="KGN46550.1"/>
    <property type="molecule type" value="Genomic_DNA"/>
</dbReference>
<dbReference type="Proteomes" id="UP000029981">
    <property type="component" value="Chromosome 6"/>
</dbReference>
<name>A0A0A0KA22_CUCSA</name>
<dbReference type="AlphaFoldDB" id="A0A0A0KA22"/>
<keyword evidence="2" id="KW-1185">Reference proteome</keyword>
<sequence length="104" mass="12168">MNAIGVSLLDVKALGIDGQESTCQYWIRGVLRPWPLSRVSVMWLWISIGVLDRDCQELNFEFCREVLRFGYEWSGANVPRRSMSRRCVNDGVKLERARERHLRI</sequence>
<evidence type="ECO:0000313" key="1">
    <source>
        <dbReference type="EMBL" id="KGN46550.1"/>
    </source>
</evidence>
<evidence type="ECO:0000313" key="2">
    <source>
        <dbReference type="Proteomes" id="UP000029981"/>
    </source>
</evidence>
<reference evidence="1 2" key="3">
    <citation type="journal article" date="2010" name="BMC Genomics">
        <title>Transcriptome sequencing and comparative analysis of cucumber flowers with different sex types.</title>
        <authorList>
            <person name="Guo S."/>
            <person name="Zheng Y."/>
            <person name="Joung J.G."/>
            <person name="Liu S."/>
            <person name="Zhang Z."/>
            <person name="Crasta O.R."/>
            <person name="Sobral B.W."/>
            <person name="Xu Y."/>
            <person name="Huang S."/>
            <person name="Fei Z."/>
        </authorList>
    </citation>
    <scope>NUCLEOTIDE SEQUENCE [LARGE SCALE GENOMIC DNA]</scope>
    <source>
        <strain evidence="2">cv. 9930</strain>
    </source>
</reference>
<accession>A0A0A0KA22</accession>
<gene>
    <name evidence="1" type="ORF">Csa_6G108480</name>
</gene>
<reference evidence="1 2" key="2">
    <citation type="journal article" date="2009" name="PLoS ONE">
        <title>An integrated genetic and cytogenetic map of the cucumber genome.</title>
        <authorList>
            <person name="Ren Y."/>
            <person name="Zhang Z."/>
            <person name="Liu J."/>
            <person name="Staub J.E."/>
            <person name="Han Y."/>
            <person name="Cheng Z."/>
            <person name="Li X."/>
            <person name="Lu J."/>
            <person name="Miao H."/>
            <person name="Kang H."/>
            <person name="Xie B."/>
            <person name="Gu X."/>
            <person name="Wang X."/>
            <person name="Du Y."/>
            <person name="Jin W."/>
            <person name="Huang S."/>
        </authorList>
    </citation>
    <scope>NUCLEOTIDE SEQUENCE [LARGE SCALE GENOMIC DNA]</scope>
    <source>
        <strain evidence="2">cv. 9930</strain>
    </source>
</reference>
<dbReference type="Gramene" id="KGN46550">
    <property type="protein sequence ID" value="KGN46550"/>
    <property type="gene ID" value="Csa_6G108480"/>
</dbReference>
<organism evidence="1 2">
    <name type="scientific">Cucumis sativus</name>
    <name type="common">Cucumber</name>
    <dbReference type="NCBI Taxonomy" id="3659"/>
    <lineage>
        <taxon>Eukaryota</taxon>
        <taxon>Viridiplantae</taxon>
        <taxon>Streptophyta</taxon>
        <taxon>Embryophyta</taxon>
        <taxon>Tracheophyta</taxon>
        <taxon>Spermatophyta</taxon>
        <taxon>Magnoliopsida</taxon>
        <taxon>eudicotyledons</taxon>
        <taxon>Gunneridae</taxon>
        <taxon>Pentapetalae</taxon>
        <taxon>rosids</taxon>
        <taxon>fabids</taxon>
        <taxon>Cucurbitales</taxon>
        <taxon>Cucurbitaceae</taxon>
        <taxon>Benincaseae</taxon>
        <taxon>Cucumis</taxon>
    </lineage>
</organism>
<reference evidence="1 2" key="1">
    <citation type="journal article" date="2009" name="Nat. Genet.">
        <title>The genome of the cucumber, Cucumis sativus L.</title>
        <authorList>
            <person name="Huang S."/>
            <person name="Li R."/>
            <person name="Zhang Z."/>
            <person name="Li L."/>
            <person name="Gu X."/>
            <person name="Fan W."/>
            <person name="Lucas W.J."/>
            <person name="Wang X."/>
            <person name="Xie B."/>
            <person name="Ni P."/>
            <person name="Ren Y."/>
            <person name="Zhu H."/>
            <person name="Li J."/>
            <person name="Lin K."/>
            <person name="Jin W."/>
            <person name="Fei Z."/>
            <person name="Li G."/>
            <person name="Staub J."/>
            <person name="Kilian A."/>
            <person name="van der Vossen E.A."/>
            <person name="Wu Y."/>
            <person name="Guo J."/>
            <person name="He J."/>
            <person name="Jia Z."/>
            <person name="Ren Y."/>
            <person name="Tian G."/>
            <person name="Lu Y."/>
            <person name="Ruan J."/>
            <person name="Qian W."/>
            <person name="Wang M."/>
            <person name="Huang Q."/>
            <person name="Li B."/>
            <person name="Xuan Z."/>
            <person name="Cao J."/>
            <person name="Asan"/>
            <person name="Wu Z."/>
            <person name="Zhang J."/>
            <person name="Cai Q."/>
            <person name="Bai Y."/>
            <person name="Zhao B."/>
            <person name="Han Y."/>
            <person name="Li Y."/>
            <person name="Li X."/>
            <person name="Wang S."/>
            <person name="Shi Q."/>
            <person name="Liu S."/>
            <person name="Cho W.K."/>
            <person name="Kim J.Y."/>
            <person name="Xu Y."/>
            <person name="Heller-Uszynska K."/>
            <person name="Miao H."/>
            <person name="Cheng Z."/>
            <person name="Zhang S."/>
            <person name="Wu J."/>
            <person name="Yang Y."/>
            <person name="Kang H."/>
            <person name="Li M."/>
            <person name="Liang H."/>
            <person name="Ren X."/>
            <person name="Shi Z."/>
            <person name="Wen M."/>
            <person name="Jian M."/>
            <person name="Yang H."/>
            <person name="Zhang G."/>
            <person name="Yang Z."/>
            <person name="Chen R."/>
            <person name="Liu S."/>
            <person name="Li J."/>
            <person name="Ma L."/>
            <person name="Liu H."/>
            <person name="Zhou Y."/>
            <person name="Zhao J."/>
            <person name="Fang X."/>
            <person name="Li G."/>
            <person name="Fang L."/>
            <person name="Li Y."/>
            <person name="Liu D."/>
            <person name="Zheng H."/>
            <person name="Zhang Y."/>
            <person name="Qin N."/>
            <person name="Li Z."/>
            <person name="Yang G."/>
            <person name="Yang S."/>
            <person name="Bolund L."/>
            <person name="Kristiansen K."/>
            <person name="Zheng H."/>
            <person name="Li S."/>
            <person name="Zhang X."/>
            <person name="Yang H."/>
            <person name="Wang J."/>
            <person name="Sun R."/>
            <person name="Zhang B."/>
            <person name="Jiang S."/>
            <person name="Wang J."/>
            <person name="Du Y."/>
            <person name="Li S."/>
        </authorList>
    </citation>
    <scope>NUCLEOTIDE SEQUENCE [LARGE SCALE GENOMIC DNA]</scope>
    <source>
        <strain evidence="2">cv. 9930</strain>
    </source>
</reference>